<dbReference type="GO" id="GO:0016787">
    <property type="term" value="F:hydrolase activity"/>
    <property type="evidence" value="ECO:0007669"/>
    <property type="project" value="UniProtKB-KW"/>
</dbReference>
<feature type="domain" description="DUF7452" evidence="4">
    <location>
        <begin position="76"/>
        <end position="193"/>
    </location>
</feature>
<dbReference type="AlphaFoldDB" id="A0A6G8Q9S1"/>
<sequence length="394" mass="42280">MEKAASGETGAKGTTETAASKPSESTRFVHSATQENSKGDYTYLDDPALNGDPNAVVFATPTGARGGGEEYGHNIGVWFEPGARKWAIFNQDLAPVPGGATFQVVIPPEPERFVHRSTPDNTSESGTYLDDPLVNGKPDARLSVTQNWNPGGGGGVYNDREVGFRYDKEREAWEIYNEDGSAIPEGASFNVGVLKVASAVNVETAGADGVEAPEYRDFYSEGDPKPPKLISSDSSAGAIPVVTPFNFGRNPGGPKDKTLSIDIPKIGLEGVPAFDTVSEEKLRDGTVHIPASGYPWQDGANVFIAGHRIGYPGTPSDYVFFRLDELEEGDEIRLTDAAGREFLYRVTKRTVVGPNDVGVMNAVEGKSLVTLQTCTLPDYEDRLIVQGELVESQT</sequence>
<evidence type="ECO:0000313" key="6">
    <source>
        <dbReference type="Proteomes" id="UP000501452"/>
    </source>
</evidence>
<protein>
    <submittedName>
        <fullName evidence="5">Sortase</fullName>
    </submittedName>
</protein>
<dbReference type="InterPro" id="IPR042000">
    <property type="entry name" value="Sortase_D_2"/>
</dbReference>
<dbReference type="Proteomes" id="UP000501452">
    <property type="component" value="Chromosome"/>
</dbReference>
<evidence type="ECO:0000256" key="3">
    <source>
        <dbReference type="SAM" id="MobiDB-lite"/>
    </source>
</evidence>
<dbReference type="Pfam" id="PF24249">
    <property type="entry name" value="DUF7452"/>
    <property type="match status" value="1"/>
</dbReference>
<gene>
    <name evidence="5" type="ORF">GBA63_11700</name>
</gene>
<feature type="active site" description="Proton donor/acceptor" evidence="2">
    <location>
        <position position="307"/>
    </location>
</feature>
<dbReference type="InterPro" id="IPR055875">
    <property type="entry name" value="DUF7452"/>
</dbReference>
<proteinExistence type="predicted"/>
<dbReference type="Pfam" id="PF04203">
    <property type="entry name" value="Sortase"/>
    <property type="match status" value="1"/>
</dbReference>
<feature type="region of interest" description="Disordered" evidence="3">
    <location>
        <begin position="1"/>
        <end position="43"/>
    </location>
</feature>
<dbReference type="CDD" id="cd06166">
    <property type="entry name" value="Sortase_D_2"/>
    <property type="match status" value="1"/>
</dbReference>
<feature type="compositionally biased region" description="Low complexity" evidence="3">
    <location>
        <begin position="1"/>
        <end position="21"/>
    </location>
</feature>
<dbReference type="NCBIfam" id="TIGR01076">
    <property type="entry name" value="sortase_fam"/>
    <property type="match status" value="1"/>
</dbReference>
<feature type="compositionally biased region" description="Polar residues" evidence="3">
    <location>
        <begin position="22"/>
        <end position="36"/>
    </location>
</feature>
<feature type="region of interest" description="Disordered" evidence="3">
    <location>
        <begin position="114"/>
        <end position="135"/>
    </location>
</feature>
<dbReference type="Gene3D" id="2.40.260.10">
    <property type="entry name" value="Sortase"/>
    <property type="match status" value="1"/>
</dbReference>
<evidence type="ECO:0000256" key="2">
    <source>
        <dbReference type="PIRSR" id="PIRSR605754-1"/>
    </source>
</evidence>
<dbReference type="EMBL" id="CP045119">
    <property type="protein sequence ID" value="QIN83231.1"/>
    <property type="molecule type" value="Genomic_DNA"/>
</dbReference>
<keyword evidence="1" id="KW-0378">Hydrolase</keyword>
<dbReference type="KEGG" id="rub:GBA63_11700"/>
<evidence type="ECO:0000259" key="4">
    <source>
        <dbReference type="Pfam" id="PF24249"/>
    </source>
</evidence>
<name>A0A6G8Q9S1_9ACTN</name>
<evidence type="ECO:0000313" key="5">
    <source>
        <dbReference type="EMBL" id="QIN83231.1"/>
    </source>
</evidence>
<keyword evidence="6" id="KW-1185">Reference proteome</keyword>
<feature type="active site" description="Acyl-thioester intermediate" evidence="2">
    <location>
        <position position="374"/>
    </location>
</feature>
<dbReference type="SUPFAM" id="SSF63817">
    <property type="entry name" value="Sortase"/>
    <property type="match status" value="1"/>
</dbReference>
<reference evidence="5 6" key="1">
    <citation type="submission" date="2019-10" db="EMBL/GenBank/DDBJ databases">
        <title>Rubrobacter sp nov SCSIO 52090 isolated from a deep-sea sediment in the South China Sea.</title>
        <authorList>
            <person name="Chen R.W."/>
        </authorList>
    </citation>
    <scope>NUCLEOTIDE SEQUENCE [LARGE SCALE GENOMIC DNA]</scope>
    <source>
        <strain evidence="5 6">SCSIO 52909</strain>
    </source>
</reference>
<dbReference type="InterPro" id="IPR005754">
    <property type="entry name" value="Sortase"/>
</dbReference>
<evidence type="ECO:0000256" key="1">
    <source>
        <dbReference type="ARBA" id="ARBA00022801"/>
    </source>
</evidence>
<organism evidence="5 6">
    <name type="scientific">Rubrobacter tropicus</name>
    <dbReference type="NCBI Taxonomy" id="2653851"/>
    <lineage>
        <taxon>Bacteria</taxon>
        <taxon>Bacillati</taxon>
        <taxon>Actinomycetota</taxon>
        <taxon>Rubrobacteria</taxon>
        <taxon>Rubrobacterales</taxon>
        <taxon>Rubrobacteraceae</taxon>
        <taxon>Rubrobacter</taxon>
    </lineage>
</organism>
<accession>A0A6G8Q9S1</accession>
<dbReference type="InterPro" id="IPR023365">
    <property type="entry name" value="Sortase_dom-sf"/>
</dbReference>